<evidence type="ECO:0000256" key="1">
    <source>
        <dbReference type="SAM" id="Phobius"/>
    </source>
</evidence>
<accession>A0A6G1K6Y6</accession>
<evidence type="ECO:0000313" key="3">
    <source>
        <dbReference type="Proteomes" id="UP000799428"/>
    </source>
</evidence>
<feature type="transmembrane region" description="Helical" evidence="1">
    <location>
        <begin position="15"/>
        <end position="38"/>
    </location>
</feature>
<dbReference type="EMBL" id="MU005771">
    <property type="protein sequence ID" value="KAF2708649.1"/>
    <property type="molecule type" value="Genomic_DNA"/>
</dbReference>
<reference evidence="2" key="1">
    <citation type="journal article" date="2020" name="Stud. Mycol.">
        <title>101 Dothideomycetes genomes: a test case for predicting lifestyles and emergence of pathogens.</title>
        <authorList>
            <person name="Haridas S."/>
            <person name="Albert R."/>
            <person name="Binder M."/>
            <person name="Bloem J."/>
            <person name="Labutti K."/>
            <person name="Salamov A."/>
            <person name="Andreopoulos B."/>
            <person name="Baker S."/>
            <person name="Barry K."/>
            <person name="Bills G."/>
            <person name="Bluhm B."/>
            <person name="Cannon C."/>
            <person name="Castanera R."/>
            <person name="Culley D."/>
            <person name="Daum C."/>
            <person name="Ezra D."/>
            <person name="Gonzalez J."/>
            <person name="Henrissat B."/>
            <person name="Kuo A."/>
            <person name="Liang C."/>
            <person name="Lipzen A."/>
            <person name="Lutzoni F."/>
            <person name="Magnuson J."/>
            <person name="Mondo S."/>
            <person name="Nolan M."/>
            <person name="Ohm R."/>
            <person name="Pangilinan J."/>
            <person name="Park H.-J."/>
            <person name="Ramirez L."/>
            <person name="Alfaro M."/>
            <person name="Sun H."/>
            <person name="Tritt A."/>
            <person name="Yoshinaga Y."/>
            <person name="Zwiers L.-H."/>
            <person name="Turgeon B."/>
            <person name="Goodwin S."/>
            <person name="Spatafora J."/>
            <person name="Crous P."/>
            <person name="Grigoriev I."/>
        </authorList>
    </citation>
    <scope>NUCLEOTIDE SEQUENCE</scope>
    <source>
        <strain evidence="2">CBS 279.74</strain>
    </source>
</reference>
<name>A0A6G1K6Y6_9PLEO</name>
<keyword evidence="1" id="KW-0472">Membrane</keyword>
<keyword evidence="1" id="KW-1133">Transmembrane helix</keyword>
<protein>
    <submittedName>
        <fullName evidence="2">Uncharacterized protein</fullName>
    </submittedName>
</protein>
<proteinExistence type="predicted"/>
<sequence>MSSIYTPGLNISLPWIIFSLYNLVLFLFMYLNCFFFIISKYLIFEEDTSLVSQSRYRTPSNSGRHLLHSSSTCVLRLRFHSILCLLQSRGLGL</sequence>
<gene>
    <name evidence="2" type="ORF">K504DRAFT_286476</name>
</gene>
<keyword evidence="3" id="KW-1185">Reference proteome</keyword>
<evidence type="ECO:0000313" key="2">
    <source>
        <dbReference type="EMBL" id="KAF2708649.1"/>
    </source>
</evidence>
<organism evidence="2 3">
    <name type="scientific">Pleomassaria siparia CBS 279.74</name>
    <dbReference type="NCBI Taxonomy" id="1314801"/>
    <lineage>
        <taxon>Eukaryota</taxon>
        <taxon>Fungi</taxon>
        <taxon>Dikarya</taxon>
        <taxon>Ascomycota</taxon>
        <taxon>Pezizomycotina</taxon>
        <taxon>Dothideomycetes</taxon>
        <taxon>Pleosporomycetidae</taxon>
        <taxon>Pleosporales</taxon>
        <taxon>Pleomassariaceae</taxon>
        <taxon>Pleomassaria</taxon>
    </lineage>
</organism>
<dbReference type="AlphaFoldDB" id="A0A6G1K6Y6"/>
<dbReference type="Proteomes" id="UP000799428">
    <property type="component" value="Unassembled WGS sequence"/>
</dbReference>
<keyword evidence="1" id="KW-0812">Transmembrane</keyword>